<gene>
    <name evidence="3" type="ORF">SAMN02745906_1855</name>
</gene>
<accession>A0ABY1C7Q4</accession>
<dbReference type="Proteomes" id="UP000198970">
    <property type="component" value="Chromosome I"/>
</dbReference>
<evidence type="ECO:0000259" key="2">
    <source>
        <dbReference type="Pfam" id="PF20564"/>
    </source>
</evidence>
<protein>
    <recommendedName>
        <fullName evidence="2">DUF6774 domain-containing protein</fullName>
    </recommendedName>
</protein>
<evidence type="ECO:0000313" key="4">
    <source>
        <dbReference type="Proteomes" id="UP000198970"/>
    </source>
</evidence>
<dbReference type="EMBL" id="LT630003">
    <property type="protein sequence ID" value="SET78046.1"/>
    <property type="molecule type" value="Genomic_DNA"/>
</dbReference>
<dbReference type="RefSeq" id="WP_100042175.1">
    <property type="nucleotide sequence ID" value="NZ_LT630003.1"/>
</dbReference>
<proteinExistence type="predicted"/>
<feature type="region of interest" description="Disordered" evidence="1">
    <location>
        <begin position="52"/>
        <end position="75"/>
    </location>
</feature>
<evidence type="ECO:0000256" key="1">
    <source>
        <dbReference type="SAM" id="MobiDB-lite"/>
    </source>
</evidence>
<feature type="domain" description="DUF6774" evidence="2">
    <location>
        <begin position="23"/>
        <end position="50"/>
    </location>
</feature>
<sequence>MSYCCDVLFISALACQIADCLNDDELTLLAADTLLLSDALNAIAVRRSICNSSANDKSSSNTTSSDQVNNTDDKS</sequence>
<evidence type="ECO:0000313" key="3">
    <source>
        <dbReference type="EMBL" id="SET78046.1"/>
    </source>
</evidence>
<name>A0ABY1C7Q4_9FIRM</name>
<reference evidence="3 4" key="1">
    <citation type="submission" date="2016-10" db="EMBL/GenBank/DDBJ databases">
        <authorList>
            <person name="Varghese N."/>
            <person name="Submissions S."/>
        </authorList>
    </citation>
    <scope>NUCLEOTIDE SEQUENCE [LARGE SCALE GENOMIC DNA]</scope>
    <source>
        <strain evidence="3 4">ATCC 19403</strain>
    </source>
</reference>
<dbReference type="Pfam" id="PF20564">
    <property type="entry name" value="DUF6774"/>
    <property type="match status" value="1"/>
</dbReference>
<organism evidence="3 4">
    <name type="scientific">Lacrimispora sphenoides JCM 1415</name>
    <dbReference type="NCBI Taxonomy" id="1297793"/>
    <lineage>
        <taxon>Bacteria</taxon>
        <taxon>Bacillati</taxon>
        <taxon>Bacillota</taxon>
        <taxon>Clostridia</taxon>
        <taxon>Lachnospirales</taxon>
        <taxon>Lachnospiraceae</taxon>
        <taxon>Lacrimispora</taxon>
    </lineage>
</organism>
<dbReference type="InterPro" id="IPR046665">
    <property type="entry name" value="DUF6774"/>
</dbReference>
<keyword evidence="4" id="KW-1185">Reference proteome</keyword>